<name>A0A9Q9AYV5_9PEZI</name>
<dbReference type="AlphaFoldDB" id="A0A9Q9AYV5"/>
<dbReference type="Proteomes" id="UP001056384">
    <property type="component" value="Chromosome 6"/>
</dbReference>
<protein>
    <submittedName>
        <fullName evidence="1">Uncharacterized protein</fullName>
    </submittedName>
</protein>
<sequence>MAKALASLIDGVLPSLYGTSASWRAVIRAEMKRSMLKNRKAVVKISGGLTEDKYAECGDFDTQSPAQEVSVAASASSASRLRCIIASADEEEAMPGHKREKEQ</sequence>
<proteinExistence type="predicted"/>
<gene>
    <name evidence="1" type="ORF">Slin15195_G078870</name>
</gene>
<reference evidence="1" key="1">
    <citation type="submission" date="2022-06" db="EMBL/GenBank/DDBJ databases">
        <title>Complete genome sequences of two strains of the flax pathogen Septoria linicola.</title>
        <authorList>
            <person name="Lapalu N."/>
            <person name="Simon A."/>
            <person name="Demenou B."/>
            <person name="Paumier D."/>
            <person name="Guillot M.-P."/>
            <person name="Gout L."/>
            <person name="Valade R."/>
        </authorList>
    </citation>
    <scope>NUCLEOTIDE SEQUENCE</scope>
    <source>
        <strain evidence="1">SE15195</strain>
    </source>
</reference>
<dbReference type="EMBL" id="CP099423">
    <property type="protein sequence ID" value="USW54568.1"/>
    <property type="molecule type" value="Genomic_DNA"/>
</dbReference>
<accession>A0A9Q9AYV5</accession>
<organism evidence="1 2">
    <name type="scientific">Septoria linicola</name>
    <dbReference type="NCBI Taxonomy" id="215465"/>
    <lineage>
        <taxon>Eukaryota</taxon>
        <taxon>Fungi</taxon>
        <taxon>Dikarya</taxon>
        <taxon>Ascomycota</taxon>
        <taxon>Pezizomycotina</taxon>
        <taxon>Dothideomycetes</taxon>
        <taxon>Dothideomycetidae</taxon>
        <taxon>Mycosphaerellales</taxon>
        <taxon>Mycosphaerellaceae</taxon>
        <taxon>Septoria</taxon>
    </lineage>
</organism>
<evidence type="ECO:0000313" key="2">
    <source>
        <dbReference type="Proteomes" id="UP001056384"/>
    </source>
</evidence>
<keyword evidence="2" id="KW-1185">Reference proteome</keyword>
<evidence type="ECO:0000313" key="1">
    <source>
        <dbReference type="EMBL" id="USW54568.1"/>
    </source>
</evidence>